<name>A0A511TH36_MYXFU</name>
<reference evidence="1 4" key="2">
    <citation type="submission" date="2019-07" db="EMBL/GenBank/DDBJ databases">
        <title>Whole genome shotgun sequence of Myxococcus fulvus NBRC 100333.</title>
        <authorList>
            <person name="Hosoyama A."/>
            <person name="Uohara A."/>
            <person name="Ohji S."/>
            <person name="Ichikawa N."/>
        </authorList>
    </citation>
    <scope>NUCLEOTIDE SEQUENCE [LARGE SCALE GENOMIC DNA]</scope>
    <source>
        <strain evidence="1 4">NBRC 100333</strain>
    </source>
</reference>
<dbReference type="Proteomes" id="UP000321514">
    <property type="component" value="Unassembled WGS sequence"/>
</dbReference>
<dbReference type="RefSeq" id="WP_046711841.1">
    <property type="nucleotide sequence ID" value="NZ_BJXR01000072.1"/>
</dbReference>
<evidence type="ECO:0000313" key="4">
    <source>
        <dbReference type="Proteomes" id="UP000321514"/>
    </source>
</evidence>
<protein>
    <submittedName>
        <fullName evidence="1">Uncharacterized protein</fullName>
    </submittedName>
</protein>
<sequence>MGIRLPSFNDVKKTVTRTVDDVKDTVVDKAKGVKDAVVDKAQDAKKAVVDTSRDVFEDVKRNPVADAFKKAITDPKDLARDVFQTGLRTAYHGANALLPDGATNVLLKGTELGVDALAKTSEVVLGKDASLTDSLKKLGDVDLEAINRTTDPVTGQKLEADWTKLWGTWLLEEKPADLGTWDKTTDGEGRTVDRVTITDDKYTQDLAGRPHQQQMTEEFFKMYPNPQPGDVFPPTQGDPKVIADANDKALYRFTGPGTSEENKAAPYTALEWFMGSYRTQIECTGVDPKTGKPNLEYKVTNNSHLESGTRVPQSFQDKGLPDALVGDVERERGLGVGGSFIQDFVWTSNGVDNPNK</sequence>
<evidence type="ECO:0000313" key="1">
    <source>
        <dbReference type="EMBL" id="GEN12953.1"/>
    </source>
</evidence>
<gene>
    <name evidence="1" type="ORF">MFU01_79900</name>
    <name evidence="2" type="ORF">SAMN05443572_11383</name>
</gene>
<organism evidence="1 4">
    <name type="scientific">Myxococcus fulvus</name>
    <dbReference type="NCBI Taxonomy" id="33"/>
    <lineage>
        <taxon>Bacteria</taxon>
        <taxon>Pseudomonadati</taxon>
        <taxon>Myxococcota</taxon>
        <taxon>Myxococcia</taxon>
        <taxon>Myxococcales</taxon>
        <taxon>Cystobacterineae</taxon>
        <taxon>Myxococcaceae</taxon>
        <taxon>Myxococcus</taxon>
    </lineage>
</organism>
<proteinExistence type="predicted"/>
<accession>A0A511TH36</accession>
<evidence type="ECO:0000313" key="2">
    <source>
        <dbReference type="EMBL" id="SEU38483.1"/>
    </source>
</evidence>
<keyword evidence="3" id="KW-1185">Reference proteome</keyword>
<dbReference type="AlphaFoldDB" id="A0A511TH36"/>
<evidence type="ECO:0000313" key="3">
    <source>
        <dbReference type="Proteomes" id="UP000183760"/>
    </source>
</evidence>
<dbReference type="EMBL" id="FOIB01000013">
    <property type="protein sequence ID" value="SEU38483.1"/>
    <property type="molecule type" value="Genomic_DNA"/>
</dbReference>
<dbReference type="Gene3D" id="6.10.140.1430">
    <property type="match status" value="1"/>
</dbReference>
<dbReference type="STRING" id="1334629.MFUL124B02_10150"/>
<dbReference type="Proteomes" id="UP000183760">
    <property type="component" value="Unassembled WGS sequence"/>
</dbReference>
<dbReference type="EMBL" id="BJXR01000072">
    <property type="protein sequence ID" value="GEN12953.1"/>
    <property type="molecule type" value="Genomic_DNA"/>
</dbReference>
<reference evidence="2 3" key="1">
    <citation type="submission" date="2016-10" db="EMBL/GenBank/DDBJ databases">
        <authorList>
            <person name="Varghese N."/>
            <person name="Submissions S."/>
        </authorList>
    </citation>
    <scope>NUCLEOTIDE SEQUENCE [LARGE SCALE GENOMIC DNA]</scope>
    <source>
        <strain evidence="2 3">DSM 16525</strain>
    </source>
</reference>
<comment type="caution">
    <text evidence="1">The sequence shown here is derived from an EMBL/GenBank/DDBJ whole genome shotgun (WGS) entry which is preliminary data.</text>
</comment>